<keyword evidence="2" id="KW-0732">Signal</keyword>
<keyword evidence="4" id="KW-1185">Reference proteome</keyword>
<dbReference type="RefSeq" id="WP_058376974.1">
    <property type="nucleotide sequence ID" value="NZ_CP013480.3"/>
</dbReference>
<evidence type="ECO:0008006" key="5">
    <source>
        <dbReference type="Google" id="ProtNLM"/>
    </source>
</evidence>
<accession>A0ABM5WI27</accession>
<evidence type="ECO:0000256" key="1">
    <source>
        <dbReference type="SAM" id="MobiDB-lite"/>
    </source>
</evidence>
<name>A0ABM5WI27_9BURK</name>
<evidence type="ECO:0000313" key="3">
    <source>
        <dbReference type="EMBL" id="ALS60055.1"/>
    </source>
</evidence>
<organism evidence="3 4">
    <name type="scientific">Pandoraea norimbergensis</name>
    <dbReference type="NCBI Taxonomy" id="93219"/>
    <lineage>
        <taxon>Bacteria</taxon>
        <taxon>Pseudomonadati</taxon>
        <taxon>Pseudomonadota</taxon>
        <taxon>Betaproteobacteria</taxon>
        <taxon>Burkholderiales</taxon>
        <taxon>Burkholderiaceae</taxon>
        <taxon>Pandoraea</taxon>
    </lineage>
</organism>
<reference evidence="4" key="1">
    <citation type="submission" date="2015-12" db="EMBL/GenBank/DDBJ databases">
        <title>Complete genome sequence of Pandoraea norimbergensis DSM 11628.</title>
        <authorList>
            <person name="Ee R."/>
            <person name="Lim Y.-L."/>
            <person name="Yong D."/>
            <person name="Yin W.-F."/>
            <person name="Chan K.-G."/>
        </authorList>
    </citation>
    <scope>NUCLEOTIDE SEQUENCE [LARGE SCALE GENOMIC DNA]</scope>
    <source>
        <strain evidence="4">DSM 11628</strain>
    </source>
</reference>
<evidence type="ECO:0000313" key="4">
    <source>
        <dbReference type="Proteomes" id="UP000060277"/>
    </source>
</evidence>
<gene>
    <name evidence="3" type="ORF">AT302_10065</name>
</gene>
<evidence type="ECO:0000256" key="2">
    <source>
        <dbReference type="SAM" id="SignalP"/>
    </source>
</evidence>
<feature type="region of interest" description="Disordered" evidence="1">
    <location>
        <begin position="72"/>
        <end position="94"/>
    </location>
</feature>
<feature type="signal peptide" evidence="2">
    <location>
        <begin position="1"/>
        <end position="23"/>
    </location>
</feature>
<dbReference type="EMBL" id="CP013480">
    <property type="protein sequence ID" value="ALS60055.1"/>
    <property type="molecule type" value="Genomic_DNA"/>
</dbReference>
<proteinExistence type="predicted"/>
<feature type="chain" id="PRO_5045311588" description="DUF2946 domain-containing protein" evidence="2">
    <location>
        <begin position="24"/>
        <end position="157"/>
    </location>
</feature>
<sequence>MNRWRKLLVLWLLCVTLPLQALAALRTHCAPGSPVQSVAQLATPMVAMAHNDSVMADGTMHHAMGGMSHDAMSASDGTHDATLHAAGHNTSSDTATQHSHHASCSACAACVVCTALPQSLALRTPDAQPSTAIPFLRTSAASAFVAALERPPKATLV</sequence>
<protein>
    <recommendedName>
        <fullName evidence="5">DUF2946 domain-containing protein</fullName>
    </recommendedName>
</protein>
<dbReference type="Proteomes" id="UP000060277">
    <property type="component" value="Chromosome"/>
</dbReference>